<keyword evidence="2" id="KW-1185">Reference proteome</keyword>
<accession>A0A928ZWB3</accession>
<dbReference type="AlphaFoldDB" id="A0A928ZWB3"/>
<dbReference type="Gene3D" id="2.160.20.80">
    <property type="entry name" value="E3 ubiquitin-protein ligase SopA"/>
    <property type="match status" value="1"/>
</dbReference>
<sequence>MLVSGSQGADLRGADLNDAFMFDANLSDANLSGAKVGGRGGLDVAKLCRTTLPESFLLQVLNNNRDCEKLNIENHTR</sequence>
<organism evidence="1 2">
    <name type="scientific">Leptolyngbya cf. ectocarpi LEGE 11479</name>
    <dbReference type="NCBI Taxonomy" id="1828722"/>
    <lineage>
        <taxon>Bacteria</taxon>
        <taxon>Bacillati</taxon>
        <taxon>Cyanobacteriota</taxon>
        <taxon>Cyanophyceae</taxon>
        <taxon>Leptolyngbyales</taxon>
        <taxon>Leptolyngbyaceae</taxon>
        <taxon>Leptolyngbya group</taxon>
        <taxon>Leptolyngbya</taxon>
    </lineage>
</organism>
<reference evidence="1" key="1">
    <citation type="submission" date="2020-10" db="EMBL/GenBank/DDBJ databases">
        <authorList>
            <person name="Castelo-Branco R."/>
            <person name="Eusebio N."/>
            <person name="Adriana R."/>
            <person name="Vieira A."/>
            <person name="Brugerolle De Fraissinette N."/>
            <person name="Rezende De Castro R."/>
            <person name="Schneider M.P."/>
            <person name="Vasconcelos V."/>
            <person name="Leao P.N."/>
        </authorList>
    </citation>
    <scope>NUCLEOTIDE SEQUENCE</scope>
    <source>
        <strain evidence="1">LEGE 11479</strain>
    </source>
</reference>
<dbReference type="EMBL" id="JADEXP010000182">
    <property type="protein sequence ID" value="MBE9068580.1"/>
    <property type="molecule type" value="Genomic_DNA"/>
</dbReference>
<evidence type="ECO:0000313" key="2">
    <source>
        <dbReference type="Proteomes" id="UP000615026"/>
    </source>
</evidence>
<protein>
    <submittedName>
        <fullName evidence="1">Pentapeptide repeat-containing protein</fullName>
    </submittedName>
</protein>
<evidence type="ECO:0000313" key="1">
    <source>
        <dbReference type="EMBL" id="MBE9068580.1"/>
    </source>
</evidence>
<proteinExistence type="predicted"/>
<name>A0A928ZWB3_LEPEC</name>
<gene>
    <name evidence="1" type="ORF">IQ260_18195</name>
</gene>
<dbReference type="Proteomes" id="UP000615026">
    <property type="component" value="Unassembled WGS sequence"/>
</dbReference>
<dbReference type="Pfam" id="PF00805">
    <property type="entry name" value="Pentapeptide"/>
    <property type="match status" value="1"/>
</dbReference>
<dbReference type="InterPro" id="IPR001646">
    <property type="entry name" value="5peptide_repeat"/>
</dbReference>
<dbReference type="SUPFAM" id="SSF141571">
    <property type="entry name" value="Pentapeptide repeat-like"/>
    <property type="match status" value="1"/>
</dbReference>
<comment type="caution">
    <text evidence="1">The sequence shown here is derived from an EMBL/GenBank/DDBJ whole genome shotgun (WGS) entry which is preliminary data.</text>
</comment>